<feature type="transmembrane region" description="Helical" evidence="1">
    <location>
        <begin position="272"/>
        <end position="288"/>
    </location>
</feature>
<dbReference type="PANTHER" id="PTHR22911">
    <property type="entry name" value="ACYL-MALONYL CONDENSING ENZYME-RELATED"/>
    <property type="match status" value="1"/>
</dbReference>
<keyword evidence="1" id="KW-0472">Membrane</keyword>
<evidence type="ECO:0000259" key="2">
    <source>
        <dbReference type="Pfam" id="PF00892"/>
    </source>
</evidence>
<keyword evidence="1" id="KW-0812">Transmembrane</keyword>
<protein>
    <recommendedName>
        <fullName evidence="2">EamA domain-containing protein</fullName>
    </recommendedName>
</protein>
<organism evidence="3">
    <name type="scientific">uncultured organism</name>
    <dbReference type="NCBI Taxonomy" id="155900"/>
    <lineage>
        <taxon>unclassified sequences</taxon>
        <taxon>environmental samples</taxon>
    </lineage>
</organism>
<dbReference type="Pfam" id="PF00892">
    <property type="entry name" value="EamA"/>
    <property type="match status" value="1"/>
</dbReference>
<feature type="domain" description="EamA" evidence="2">
    <location>
        <begin position="6"/>
        <end position="135"/>
    </location>
</feature>
<dbReference type="AlphaFoldDB" id="A0A5B8RF61"/>
<dbReference type="InterPro" id="IPR000620">
    <property type="entry name" value="EamA_dom"/>
</dbReference>
<keyword evidence="1" id="KW-1133">Transmembrane helix</keyword>
<dbReference type="SUPFAM" id="SSF103481">
    <property type="entry name" value="Multidrug resistance efflux transporter EmrE"/>
    <property type="match status" value="1"/>
</dbReference>
<dbReference type="EMBL" id="MN079146">
    <property type="protein sequence ID" value="QEA06488.1"/>
    <property type="molecule type" value="Genomic_DNA"/>
</dbReference>
<feature type="transmembrane region" description="Helical" evidence="1">
    <location>
        <begin position="176"/>
        <end position="194"/>
    </location>
</feature>
<gene>
    <name evidence="3" type="ORF">KBTEX_02827</name>
</gene>
<sequence>MNPRAIGLLTLITLGEATIGVFVKLTGGAIPVQTLTFYAMGFAAVFLVLARAAVERRWPRFPRGNVRDTAVIGVLIAAQGAAFNFAMSLVPIANAVIFWSIAPFFVFIFSALFLREPARRSYILIFAVALAGVVMARPFSGGYALGNAVALSTGAIYAAMVTYLRHEGKTETGSDIAWSMLVAALVLSPSLFVAGPGEVTASTTFGSGGLEVPVLLWAAGLGVVSTGVPYFGIAIVLKSISANVYALVDIIVSPVVASFLGFLVFSEVPGEGMVYGGALLLGAGFWLTREMSRDSGNRAVHPCQCTAPSVSG</sequence>
<feature type="transmembrane region" description="Helical" evidence="1">
    <location>
        <begin position="121"/>
        <end position="139"/>
    </location>
</feature>
<feature type="transmembrane region" description="Helical" evidence="1">
    <location>
        <begin position="214"/>
        <end position="237"/>
    </location>
</feature>
<dbReference type="PANTHER" id="PTHR22911:SF79">
    <property type="entry name" value="MOBA-LIKE NTP TRANSFERASE DOMAIN-CONTAINING PROTEIN"/>
    <property type="match status" value="1"/>
</dbReference>
<feature type="transmembrane region" description="Helical" evidence="1">
    <location>
        <begin position="30"/>
        <end position="49"/>
    </location>
</feature>
<evidence type="ECO:0000256" key="1">
    <source>
        <dbReference type="SAM" id="Phobius"/>
    </source>
</evidence>
<proteinExistence type="predicted"/>
<feature type="transmembrane region" description="Helical" evidence="1">
    <location>
        <begin position="244"/>
        <end position="266"/>
    </location>
</feature>
<dbReference type="InterPro" id="IPR037185">
    <property type="entry name" value="EmrE-like"/>
</dbReference>
<name>A0A5B8RF61_9ZZZZ</name>
<dbReference type="GO" id="GO:0016020">
    <property type="term" value="C:membrane"/>
    <property type="evidence" value="ECO:0007669"/>
    <property type="project" value="InterPro"/>
</dbReference>
<accession>A0A5B8RF61</accession>
<reference evidence="3" key="1">
    <citation type="submission" date="2019-06" db="EMBL/GenBank/DDBJ databases">
        <authorList>
            <person name="Murdoch R.W."/>
            <person name="Fathepure B."/>
        </authorList>
    </citation>
    <scope>NUCLEOTIDE SEQUENCE</scope>
</reference>
<feature type="transmembrane region" description="Helical" evidence="1">
    <location>
        <begin position="145"/>
        <end position="164"/>
    </location>
</feature>
<feature type="transmembrane region" description="Helical" evidence="1">
    <location>
        <begin position="96"/>
        <end position="114"/>
    </location>
</feature>
<evidence type="ECO:0000313" key="3">
    <source>
        <dbReference type="EMBL" id="QEA06488.1"/>
    </source>
</evidence>
<feature type="transmembrane region" description="Helical" evidence="1">
    <location>
        <begin position="70"/>
        <end position="90"/>
    </location>
</feature>